<keyword evidence="2" id="KW-0812">Transmembrane</keyword>
<evidence type="ECO:0000313" key="4">
    <source>
        <dbReference type="Proteomes" id="UP000195080"/>
    </source>
</evidence>
<organism evidence="3 4">
    <name type="scientific">Candidatus Enterococcus lemimoniae</name>
    <dbReference type="NCBI Taxonomy" id="1834167"/>
    <lineage>
        <taxon>Bacteria</taxon>
        <taxon>Bacillati</taxon>
        <taxon>Bacillota</taxon>
        <taxon>Bacilli</taxon>
        <taxon>Lactobacillales</taxon>
        <taxon>Enterococcaceae</taxon>
        <taxon>Enterococcus</taxon>
    </lineage>
</organism>
<feature type="coiled-coil region" evidence="1">
    <location>
        <begin position="94"/>
        <end position="121"/>
    </location>
</feature>
<feature type="transmembrane region" description="Helical" evidence="2">
    <location>
        <begin position="21"/>
        <end position="43"/>
    </location>
</feature>
<gene>
    <name evidence="3" type="ORF">A5866_000734</name>
</gene>
<reference evidence="3 4" key="2">
    <citation type="submission" date="2024-03" db="EMBL/GenBank/DDBJ databases">
        <title>The Genome Sequence of Enterococcus sp. DIV0727d.</title>
        <authorList>
            <consortium name="The Broad Institute Genomics Platform"/>
            <consortium name="The Broad Institute Microbial Omics Core"/>
            <consortium name="The Broad Institute Genomic Center for Infectious Diseases"/>
            <person name="Earl A."/>
            <person name="Manson A."/>
            <person name="Gilmore M."/>
            <person name="Schwartman J."/>
            <person name="Shea T."/>
            <person name="Abouelleil A."/>
            <person name="Cao P."/>
            <person name="Chapman S."/>
            <person name="Cusick C."/>
            <person name="Young S."/>
            <person name="Neafsey D."/>
            <person name="Nusbaum C."/>
            <person name="Birren B."/>
        </authorList>
    </citation>
    <scope>NUCLEOTIDE SEQUENCE [LARGE SCALE GENOMIC DNA]</scope>
    <source>
        <strain evidence="3 4">12C11_DIV0727</strain>
    </source>
</reference>
<evidence type="ECO:0000256" key="1">
    <source>
        <dbReference type="SAM" id="Coils"/>
    </source>
</evidence>
<protein>
    <submittedName>
        <fullName evidence="3">Uncharacterized protein</fullName>
    </submittedName>
</protein>
<accession>A0ABZ2T2P4</accession>
<dbReference type="EMBL" id="CP147248">
    <property type="protein sequence ID" value="WYJ85657.1"/>
    <property type="molecule type" value="Genomic_DNA"/>
</dbReference>
<sequence length="129" mass="14642">MKKINQFLTSIPTLLSSKLSIFIYLFLFFYLVVFAVLTMWIPILKNVQPSANVQLILGNYTNVLSALGASLAAGSGTLIHHSLTTLHKKHDTMHDELQKTITELHEKIDRLEQRNQGKDVQKIHDDSNK</sequence>
<name>A0ABZ2T2P4_9ENTE</name>
<keyword evidence="2" id="KW-1133">Transmembrane helix</keyword>
<keyword evidence="1" id="KW-0175">Coiled coil</keyword>
<proteinExistence type="predicted"/>
<keyword evidence="4" id="KW-1185">Reference proteome</keyword>
<keyword evidence="2" id="KW-0472">Membrane</keyword>
<dbReference type="RefSeq" id="WP_086444348.1">
    <property type="nucleotide sequence ID" value="NZ_CP147248.1"/>
</dbReference>
<evidence type="ECO:0000313" key="3">
    <source>
        <dbReference type="EMBL" id="WYJ85657.1"/>
    </source>
</evidence>
<evidence type="ECO:0000256" key="2">
    <source>
        <dbReference type="SAM" id="Phobius"/>
    </source>
</evidence>
<reference evidence="4" key="1">
    <citation type="submission" date="2017-05" db="EMBL/GenBank/DDBJ databases">
        <title>The Genome Sequence of EEnterococcus faecalis 9F2_4866.</title>
        <authorList>
            <consortium name="The Broad Institute Genomics Platform"/>
            <consortium name="The Broad Institute Genomic Center for Infectious Diseases"/>
            <person name="Earl A."/>
            <person name="Manson A."/>
            <person name="Schwartman J."/>
            <person name="Gilmore M."/>
            <person name="Abouelleil A."/>
            <person name="Cao P."/>
            <person name="Chapman S."/>
            <person name="Cusick C."/>
            <person name="Shea T."/>
            <person name="Young S."/>
            <person name="Neafsey D."/>
            <person name="Nusbaum C."/>
            <person name="Birren B."/>
        </authorList>
    </citation>
    <scope>NUCLEOTIDE SEQUENCE [LARGE SCALE GENOMIC DNA]</scope>
    <source>
        <strain evidence="4">12C11_DIV0727</strain>
    </source>
</reference>
<feature type="transmembrane region" description="Helical" evidence="2">
    <location>
        <begin position="63"/>
        <end position="83"/>
    </location>
</feature>
<dbReference type="Proteomes" id="UP000195080">
    <property type="component" value="Chromosome"/>
</dbReference>